<evidence type="ECO:0000256" key="18">
    <source>
        <dbReference type="SAM" id="Coils"/>
    </source>
</evidence>
<dbReference type="Gene3D" id="1.10.8.710">
    <property type="match status" value="1"/>
</dbReference>
<evidence type="ECO:0000256" key="15">
    <source>
        <dbReference type="ARBA" id="ARBA00023212"/>
    </source>
</evidence>
<evidence type="ECO:0000256" key="7">
    <source>
        <dbReference type="ARBA" id="ARBA00022701"/>
    </source>
</evidence>
<dbReference type="Gene3D" id="1.20.140.100">
    <property type="entry name" value="Dynein heavy chain, N-terminal domain 2"/>
    <property type="match status" value="1"/>
</dbReference>
<comment type="subunit">
    <text evidence="4">Consists of at least two heavy chains and a number of intermediate and light chains.</text>
</comment>
<keyword evidence="8" id="KW-0677">Repeat</keyword>
<dbReference type="Pfam" id="PF22597">
    <property type="entry name" value="DYN_lid"/>
    <property type="match status" value="1"/>
</dbReference>
<dbReference type="Pfam" id="PF12777">
    <property type="entry name" value="MT"/>
    <property type="match status" value="1"/>
</dbReference>
<dbReference type="FunFam" id="3.20.180.20:FF:000002">
    <property type="entry name" value="Cytoplasmic dynein heavy chain 1"/>
    <property type="match status" value="1"/>
</dbReference>
<dbReference type="InterPro" id="IPR024317">
    <property type="entry name" value="Dynein_heavy_chain_D4_dom"/>
</dbReference>
<dbReference type="InterPro" id="IPR013602">
    <property type="entry name" value="Dynein_heavy_linker"/>
</dbReference>
<dbReference type="FunFam" id="3.40.50.300:FF:000517">
    <property type="entry name" value="Cytoplasmic dynein heavy chain 1"/>
    <property type="match status" value="1"/>
</dbReference>
<name>A0A813R814_9BILA</name>
<dbReference type="Proteomes" id="UP000663882">
    <property type="component" value="Unassembled WGS sequence"/>
</dbReference>
<dbReference type="Gene3D" id="1.20.920.30">
    <property type="match status" value="1"/>
</dbReference>
<dbReference type="Pfam" id="PF12774">
    <property type="entry name" value="AAA_6"/>
    <property type="match status" value="1"/>
</dbReference>
<keyword evidence="15" id="KW-0206">Cytoskeleton</keyword>
<dbReference type="InterPro" id="IPR043160">
    <property type="entry name" value="Dynein_C_barrel"/>
</dbReference>
<dbReference type="FunFam" id="3.40.50.300:FF:000373">
    <property type="entry name" value="Cytoplasmic dynein heavy chain 2"/>
    <property type="match status" value="1"/>
</dbReference>
<evidence type="ECO:0000256" key="9">
    <source>
        <dbReference type="ARBA" id="ARBA00022741"/>
    </source>
</evidence>
<evidence type="ECO:0000256" key="16">
    <source>
        <dbReference type="ARBA" id="ARBA00023273"/>
    </source>
</evidence>
<accession>A0A813R814</accession>
<reference evidence="20" key="1">
    <citation type="submission" date="2021-02" db="EMBL/GenBank/DDBJ databases">
        <authorList>
            <person name="Nowell W R."/>
        </authorList>
    </citation>
    <scope>NUCLEOTIDE SEQUENCE</scope>
</reference>
<comment type="similarity">
    <text evidence="3">Belongs to the dynein heavy chain family.</text>
</comment>
<dbReference type="FunFam" id="1.10.8.710:FF:000001">
    <property type="entry name" value="Dynein axonemal heavy chain 2"/>
    <property type="match status" value="1"/>
</dbReference>
<evidence type="ECO:0000256" key="1">
    <source>
        <dbReference type="ARBA" id="ARBA00004245"/>
    </source>
</evidence>
<evidence type="ECO:0000256" key="6">
    <source>
        <dbReference type="ARBA" id="ARBA00022490"/>
    </source>
</evidence>
<evidence type="ECO:0000256" key="17">
    <source>
        <dbReference type="ARBA" id="ARBA00033439"/>
    </source>
</evidence>
<evidence type="ECO:0000256" key="11">
    <source>
        <dbReference type="ARBA" id="ARBA00023017"/>
    </source>
</evidence>
<dbReference type="Gene3D" id="1.10.8.1220">
    <property type="match status" value="1"/>
</dbReference>
<dbReference type="InterPro" id="IPR042222">
    <property type="entry name" value="Dynein_2_N"/>
</dbReference>
<dbReference type="FunFam" id="3.40.50.300:FF:000122">
    <property type="entry name" value="Cytoplasmic dynein 1 heavy chain"/>
    <property type="match status" value="1"/>
</dbReference>
<dbReference type="InterPro" id="IPR003593">
    <property type="entry name" value="AAA+_ATPase"/>
</dbReference>
<dbReference type="OrthoDB" id="14187at2759"/>
<feature type="domain" description="AAA+ ATPase" evidence="19">
    <location>
        <begin position="2561"/>
        <end position="2712"/>
    </location>
</feature>
<dbReference type="Gene3D" id="3.10.490.20">
    <property type="match status" value="1"/>
</dbReference>
<dbReference type="Pfam" id="PF08393">
    <property type="entry name" value="DHC_N2"/>
    <property type="match status" value="1"/>
</dbReference>
<dbReference type="FunFam" id="1.10.287.2620:FF:000001">
    <property type="entry name" value="Cytoplasmic dynein heavy chain 1"/>
    <property type="match status" value="1"/>
</dbReference>
<feature type="domain" description="AAA+ ATPase" evidence="19">
    <location>
        <begin position="2182"/>
        <end position="2454"/>
    </location>
</feature>
<dbReference type="InterPro" id="IPR024743">
    <property type="entry name" value="Dynein_HC_stalk"/>
</dbReference>
<dbReference type="CDD" id="cd00009">
    <property type="entry name" value="AAA"/>
    <property type="match status" value="1"/>
</dbReference>
<feature type="coiled-coil region" evidence="18">
    <location>
        <begin position="547"/>
        <end position="574"/>
    </location>
</feature>
<keyword evidence="7" id="KW-0493">Microtubule</keyword>
<keyword evidence="6" id="KW-0963">Cytoplasm</keyword>
<keyword evidence="16" id="KW-0966">Cell projection</keyword>
<dbReference type="GO" id="GO:0005524">
    <property type="term" value="F:ATP binding"/>
    <property type="evidence" value="ECO:0007669"/>
    <property type="project" value="UniProtKB-KW"/>
</dbReference>
<dbReference type="Pfam" id="PF03028">
    <property type="entry name" value="Dynein_heavy"/>
    <property type="match status" value="1"/>
</dbReference>
<feature type="coiled-coil region" evidence="18">
    <location>
        <begin position="180"/>
        <end position="207"/>
    </location>
</feature>
<dbReference type="FunFam" id="1.10.8.720:FF:000003">
    <property type="entry name" value="Cytoplasmic dynein heavy chain 2"/>
    <property type="match status" value="1"/>
</dbReference>
<dbReference type="GO" id="GO:0005858">
    <property type="term" value="C:axonemal dynein complex"/>
    <property type="evidence" value="ECO:0007669"/>
    <property type="project" value="TreeGrafter"/>
</dbReference>
<evidence type="ECO:0000256" key="13">
    <source>
        <dbReference type="ARBA" id="ARBA00023069"/>
    </source>
</evidence>
<dbReference type="InterPro" id="IPR035706">
    <property type="entry name" value="AAA_9"/>
</dbReference>
<evidence type="ECO:0000256" key="8">
    <source>
        <dbReference type="ARBA" id="ARBA00022737"/>
    </source>
</evidence>
<gene>
    <name evidence="20" type="ORF">RFH988_LOCUS2735</name>
</gene>
<evidence type="ECO:0000256" key="3">
    <source>
        <dbReference type="ARBA" id="ARBA00008887"/>
    </source>
</evidence>
<dbReference type="InterPro" id="IPR013594">
    <property type="entry name" value="Dynein_heavy_tail"/>
</dbReference>
<dbReference type="Gene3D" id="1.10.472.130">
    <property type="match status" value="1"/>
</dbReference>
<keyword evidence="9" id="KW-0547">Nucleotide-binding</keyword>
<protein>
    <recommendedName>
        <fullName evidence="5">Dynein heavy chain, cytoplasmic</fullName>
    </recommendedName>
    <alternativeName>
        <fullName evidence="17">Dynein heavy chain, cytosolic</fullName>
    </alternativeName>
</protein>
<dbReference type="Pfam" id="PF08385">
    <property type="entry name" value="DHC_N1"/>
    <property type="match status" value="1"/>
</dbReference>
<dbReference type="InterPro" id="IPR041658">
    <property type="entry name" value="AAA_lid_11"/>
</dbReference>
<evidence type="ECO:0000256" key="2">
    <source>
        <dbReference type="ARBA" id="ARBA00004522"/>
    </source>
</evidence>
<dbReference type="Pfam" id="PF18198">
    <property type="entry name" value="AAA_lid_11"/>
    <property type="match status" value="1"/>
</dbReference>
<sequence>MITEESNTTSSSQNSAAKVQPAVATSAEIQQFTSYLLRVIPLATDLNSTNEIDLFKQALQEKTTATDGIRRFLSDPQCAVFFIRLIQQGKDEEQDAVDNTETNGTNSIQFEFSTETTYTAQKGISVALIKVTPTIDMEKKISQQIHFATFTNRAPAEIFRTFLSQAMTPYLKSFLRQQKERDREKSIVVLEEKLHELEANLLQMNQAVNIPDVNLIPHASISQVLRQCQEKNQRPNVDFFREKVEDSNFLNQLQATVNRWIREIQKVTKLERDPSTGSAMQEITFWLNIERALYKIQEQMSSPEVSLTLDTLKLGKRFHATISFDSDTGLKEALDKVKNYNLLMKDFPMHDLLSANDLPKIKNAITVIFNHLKRVRNTRYPINRILRFIEAISRDLNTQMIKILSATHLIEIPFAKFDQILNECMEIFSLWDEEYEKYQTLLRDMTKKNVVSAQQLKEAWKITPEHKKLQGRLEHLRQFRRQHEQFRSVIERLLSKQQKQQQQQIIDPSISTVQIVDQSDSNAVEEIHAAFESLKNIDILECSPEGTQIWNDTIKIYEERIEKVERRITTRLREQLAKARNASEMFQIFARFNDLLIRQHIRNAIREYQTQLIQRVKIDIDQLYEKFKAKYSASKAMKMSRITVDIPVATGSIIWAKQIEKQLVRYLKRVEDVLGTGWEKHVDGQRLKFEGDNFKQRLNTAPIFEDWLEKVSGKSLNVTGFIFSIETVRISKGTMFRLKVNFTPEIIMLTKEVRNLKWLGFRVPLPLVNKAHQANQIYPYAVGLLESVRAYELSNTKINIDHGHDYLVGSMKKDIQNLIVEGTKLTWESYKLEPYVQRCIEAFTNYSENAEEILRLDNLMFTYINEIDICEYQIDIFAELLEQTQKIADEFSLHNYPNFPKWIRIIDEKIGTKLFDRLQTAISLWKQALIKQDKGKLKSKKRMHLKKIILEIRIVNQMLVLVPPFESAREQLFNSFFDCQSIVTSQKRIKNNRYQVNAEMDIQEEDLTYNDLFIKFPEQSSVSTGEAYHAIEQLLVEAETYFQGWLKYQVLWDLEPNDVFQRLGTNIQSWFECLKDVKESRKALDTQETYKSFGPLIIDFSKIQSKIGVKYDNWHHDLLRKFGQIIQTVANDFYTNISEYQNNLETKSIDSGNLDDSVQLIDTIEKVRQTQIDDEIKMKQLVEAQRLLERQRYSFPDNWTSMDTIQNSWTSVNDNLKRKEEVIETKLDKIQEKVRAEVQTIDTKTKEILEDWSTKKPIGGDLKPRDAIRQLALYETKLNEQLEKRINLNKAKQSVKMQESGQVDHFEKRLRADLAELDEIRNVWKSLENVCNRLEELKDIQWITVQPKKLKANIEELLSLMTAMVPSVKNYHSYHAVKSNIENYLKMIPFINELKSEALKERHWKEMIKILDLTTIWNNVSDLTLRDIWDQGDNFKKNEHLLRDIMINAQGEKALEEFLKQISEQWKVYQLELIDYQKKCKVIKSWDDLFTKAKENLSNILSMKLSPYFKSFEAETLSWEDKLNRIINIFDIWIDVQRRWVYLEGIFTSSTDIAQLLPNESQKFQSVANEFVGLLKKVEKSPLVLDVIAIPNVQKLLERLAESLTKIQKALGEYLERQRAAFPRFYFIGDEDLLEMIGNSNNLLRLQKHFKKMFAGVHSLIINENDQSLIDGVQSTEGEQVKFFNSISIKQYPNINDWLTRVEKEISLTLAKLLAQSIPQLLTIQQNLNDKQAFIDWLDQYQAQLVVLAFQVSWSENIERLLNNKTNINLQSALQQTESTLGILADLVLADQPTVRRRKLEHLIIEHVHKRDVTRALINHKVDSATNFEWLAQMRLYFEPNNQNVLEQLKIRMANAEFHYGFEYLGLQDRLVQTPLTDRCFLTMTQALHAKFGGSPFGPAGTGKTESVKALGNALGRFVLVFNCDEAFDFQAMGRIFVGLCQVGAWGCFDEFNRLEERMLSAVSQQIQTIQEALRQQSSSNKNTLKIELVGKSVTVNSNMAIFITMNPGYAGRSNLPDNLKMLFRSLAMTVPDKVLIAQVMLYSQGFRQAEILSKKIVPLFTLLSEQLSNQSHYDFGLRSLKSVLVMAGNIKRERIKNNIQNDDEQEIVIQAIMDSFVPRLVADDLVLLNSLLNDVFPNATYNRPAMTRLKEEIENAAKQMYLVCDELWIEKVLQLYQITNLNHGLMLVGPTSCGKTMAWRVLLTALNRIENSDGQAHVIDPKAISKDDLYGYMDQNTREWTDGLFTHILRKIIDNIRGELSKRQWIIFDGDVDPEWVENLNSVLDDNKLLTLPNGERLALPANVRVMFEVQDLRHATLATVSRTGMVWFNQQTVTSAMLLQYYLNRIRQESAFDIIYQDDPNSKDNVIQSSEENKTNILEIQNHIADLLEPYCEKENGLIIDTLEFSQEKQVHIMDFLPSRCLQTLFSMLNHIIRTIIKRQLFSADRATPLNEKQIEQYLIKSLIISMIWSFSGDGKLKYRQQLGEFIMNTIKNNSISSPADKSLPIIDFEVNSEGEWESWLLKVPSIELEGSKVDASDLVIPTIDTIRHETLLYTWLNEHKPLLLCGPPGSGKTMTLFSALRSLPACEVVGLNFSCATTPELILKTFAHYCEYKKTATSGVVLAPNQLGKWIIVFCDEINLPDEDKYGTQRVIAFLRQCIEHGGFYRTSDHTWIHLERIQFVGACNPPTDPGRKPLSHRFLRHCPLIYVDYPGEISLKQIYGTFNRAMLKKFNNIKSFSDALTNAMVEFFLMTQEQFTVDQQPHYVYSPREMTRWVRGINEAIRNIQDLNAEGLVRLWAHEALRLFHDRLIYDYERQWTEKAIDDTAARHFSNVDLNVALKRPILFSDWLAGYYASIDEDELRQYIQGRLKTYYEEEVGIQLVLFNQVLDQVLRIDRVFRQPQGHLLLIGLSGTGKATLCRFVSWLNQIDFVQLKVHNKYTAADFDDDLRHLLRRSGCKGDKIVFLLDESNVMDSSFLERMNTLLANGEVPGLFEGDEYSALLTSCKEGAQRQGLMLDSNDELYKWFTIQVMRNLHVVFTMNPSANGLRDRASTSPALFNRCVLDWLGDWSLDAYYHVANELTQKVDMQKADYVAPKTLPRLVASLPVEPTYRDVINNAFVFVHQSLHKLNDTLRKKGSTNKTIIITPSHFLDAIQHFIKITAEKRTEIEDTRQHLMVGLAKIHETVVQVEQLQTSLAHKRKELNDKNEEANMKLKQMVHDQQEAEKRRISSQELQVVLTQQQEQIVEKRKTVMEDLDKVEPAVQEAQQAVKSIKKQNLVEIKNLNNPPQGVKLTLESICLLLGEETTDWKSIRSIMTRDNFIPTIVNFNTDDVTPAIANKMKTKYLNNPDYSYDKVNRASVACGPLVKWATAQLTYADMLSKVEPLRNELKNLEKEAEKKVTEMQQTNDLIATLETSIAQYKTEYADLISAAQAIKIDLSHVESKVERSIALIKNLSLEKMRWETTSENYQTQLATLIGDGFLISTFLAYTGYFDQMTRQILFQQWQKYFDQAKLPYKHDLARVEYVSSADERLRWEMNMLPSDDLCRENAVMLKRFTRYPLIIDPSGQALEFLHREYQEKNILQTSFMDGNFRKQLESALRFGTTLFIHDAENFDPLINPVLNRDLRRTAGRVLITIGDKDIDFSPTFRMFLFTRDSDADFGPDICSRVTFVNFTVTRSSLQSQCLYKILRSERPDIDAKRSDLMKLQGEFAAKLRHLEDNLLKVLNESEGTILDNDKVISTLEKIKTEASEIMKKVEETDVILNEVEKVSQEYLPMGKACSSIFFTLSSLSTIHFLYQYSLRFFMEIFEHILYHNKRLESITDPIQRLDIILKSLFETIFIRVSRGMLHRDRVTLAVQLTRIYLKNIIGDHMTFEDEFFEMAQALEENSEMLHTQNKLSDLQKRALSHLTTNIPSFKNLEQHIASNSDAFDKWLNSSDITTQVPIVWENNNNNKMNEINTAVYSMLLTRAVRPDRLITAAKSFVESVFGSEFVQKADALLNLEQIINEEIQGLTPILLCSVPGHDASNRVEELATNLNKNLTGIAIGSAEGFSLAEQTINTAAKQGNWVLLKNVHLAPQWLKELEKKLHSLKPHESFRLFLSTEIHPKLPTSLLRMGLCLVFEPATGVRPSLMRTLNELSENRMERIPHIRAKAYFRLAWLHALVTERLRYTPLGWSKHYEINESDLRFACDSIDQWINNEGQDNIAWDALQYLIASCIYGGRLDNRFDQRLLAAFVTKLFCQESLNTSYPLIKDDVSSLLIPMPQDTTKSKYIEWIKQLPSNEKTTWLGLPDNAEKVLLISQGNKFAVDLLKCDQNDESTLAIDFDAGELKEEDASTGRPAWMIHVQHTTDAWLKSLPKTLPSMKRTSENIKDPLFRCVEREVNFAANLLRLVRQDLADVQSVCDGSKKQTNDTRDLLNNLSKGITPLTWKKYRVPPRISAMQWMSDFIARLKQLEKLVTLTITEGVQSLRHVQMWLGGLFTPEAYLTATRQCAAQSLHVSLEELVMHVQMLDQPSQVDSNKGNVFLITGLKLQGALCRNNALFYSNSIMDDIPLLAIEWKMPNTQKMNDYQEVTLPVYGNGLRTELLCTINVKSGQANTSEYNFYERGVAVLASLLE</sequence>
<evidence type="ECO:0000256" key="14">
    <source>
        <dbReference type="ARBA" id="ARBA00023175"/>
    </source>
</evidence>
<dbReference type="InterPro" id="IPR041228">
    <property type="entry name" value="Dynein_C"/>
</dbReference>
<proteinExistence type="inferred from homology"/>
<dbReference type="GO" id="GO:0007018">
    <property type="term" value="P:microtubule-based movement"/>
    <property type="evidence" value="ECO:0007669"/>
    <property type="project" value="InterPro"/>
</dbReference>
<keyword evidence="11" id="KW-0243">Dynein</keyword>
<dbReference type="Gene3D" id="1.20.58.1120">
    <property type="match status" value="1"/>
</dbReference>
<dbReference type="FunFam" id="3.40.50.300:FF:000071">
    <property type="entry name" value="Cytoplasmic dynein heavy chain 1"/>
    <property type="match status" value="1"/>
</dbReference>
<keyword evidence="10" id="KW-0067">ATP-binding</keyword>
<dbReference type="Pfam" id="PF18199">
    <property type="entry name" value="Dynein_C"/>
    <property type="match status" value="1"/>
</dbReference>
<dbReference type="FunFam" id="3.10.490.20:FF:000004">
    <property type="entry name" value="Cytoplasmic dynein heavy chain 2"/>
    <property type="match status" value="1"/>
</dbReference>
<dbReference type="PANTHER" id="PTHR46532:SF4">
    <property type="entry name" value="AAA+ ATPASE DOMAIN-CONTAINING PROTEIN"/>
    <property type="match status" value="1"/>
</dbReference>
<dbReference type="InterPro" id="IPR054354">
    <property type="entry name" value="DYNC2H1-like_lid"/>
</dbReference>
<dbReference type="FunFam" id="1.20.920.20:FF:000002">
    <property type="entry name" value="Cytoplasmic dynein 1 heavy chain"/>
    <property type="match status" value="1"/>
</dbReference>
<dbReference type="InterPro" id="IPR042228">
    <property type="entry name" value="Dynein_linker_3"/>
</dbReference>
<dbReference type="Gene3D" id="3.40.50.300">
    <property type="entry name" value="P-loop containing nucleotide triphosphate hydrolases"/>
    <property type="match status" value="5"/>
</dbReference>
<comment type="caution">
    <text evidence="20">The sequence shown here is derived from an EMBL/GenBank/DDBJ whole genome shotgun (WGS) entry which is preliminary data.</text>
</comment>
<evidence type="ECO:0000313" key="21">
    <source>
        <dbReference type="Proteomes" id="UP000663882"/>
    </source>
</evidence>
<dbReference type="Gene3D" id="1.10.8.720">
    <property type="entry name" value="Region D6 of dynein motor"/>
    <property type="match status" value="1"/>
</dbReference>
<dbReference type="FunFam" id="1.20.1270.280:FF:000004">
    <property type="entry name" value="Cytoplasmic dynein heavy chain 2"/>
    <property type="match status" value="1"/>
</dbReference>
<evidence type="ECO:0000313" key="20">
    <source>
        <dbReference type="EMBL" id="CAF0778077.1"/>
    </source>
</evidence>
<evidence type="ECO:0000256" key="12">
    <source>
        <dbReference type="ARBA" id="ARBA00023054"/>
    </source>
</evidence>
<evidence type="ECO:0000256" key="5">
    <source>
        <dbReference type="ARBA" id="ARBA00022197"/>
    </source>
</evidence>
<feature type="domain" description="AAA+ ATPase" evidence="19">
    <location>
        <begin position="1893"/>
        <end position="2033"/>
    </location>
</feature>
<feature type="coiled-coil region" evidence="18">
    <location>
        <begin position="3379"/>
        <end position="3427"/>
    </location>
</feature>
<dbReference type="Gene3D" id="3.20.180.20">
    <property type="entry name" value="Dynein heavy chain, N-terminal domain 2"/>
    <property type="match status" value="1"/>
</dbReference>
<dbReference type="GO" id="GO:0008104">
    <property type="term" value="P:intracellular protein localization"/>
    <property type="evidence" value="ECO:0007669"/>
    <property type="project" value="UniProtKB-ARBA"/>
</dbReference>
<dbReference type="GO" id="GO:0060170">
    <property type="term" value="C:ciliary membrane"/>
    <property type="evidence" value="ECO:0007669"/>
    <property type="project" value="UniProtKB-SubCell"/>
</dbReference>
<dbReference type="InterPro" id="IPR042219">
    <property type="entry name" value="AAA_lid_11_sf"/>
</dbReference>
<dbReference type="GO" id="GO:0051959">
    <property type="term" value="F:dynein light intermediate chain binding"/>
    <property type="evidence" value="ECO:0007669"/>
    <property type="project" value="InterPro"/>
</dbReference>
<dbReference type="Gene3D" id="6.10.140.1060">
    <property type="match status" value="1"/>
</dbReference>
<dbReference type="InterPro" id="IPR043157">
    <property type="entry name" value="Dynein_AAA1S"/>
</dbReference>
<dbReference type="PANTHER" id="PTHR46532">
    <property type="entry name" value="MALE FERTILITY FACTOR KL5"/>
    <property type="match status" value="1"/>
</dbReference>
<dbReference type="FunFam" id="1.20.140.100:FF:000002">
    <property type="entry name" value="Cytoplasmic dynein heavy chain 1"/>
    <property type="match status" value="1"/>
</dbReference>
<dbReference type="FunFam" id="1.20.58.1120:FF:000003">
    <property type="entry name" value="Cytoplasmic dynein heavy chain 1"/>
    <property type="match status" value="1"/>
</dbReference>
<dbReference type="Gene3D" id="1.20.920.20">
    <property type="match status" value="1"/>
</dbReference>
<dbReference type="InterPro" id="IPR004273">
    <property type="entry name" value="Dynein_heavy_D6_P-loop"/>
</dbReference>
<dbReference type="InterPro" id="IPR041466">
    <property type="entry name" value="Dynein_AAA5_ext"/>
</dbReference>
<keyword evidence="12 18" id="KW-0175">Coiled coil</keyword>
<evidence type="ECO:0000259" key="19">
    <source>
        <dbReference type="SMART" id="SM00382"/>
    </source>
</evidence>
<feature type="domain" description="AAA+ ATPase" evidence="19">
    <location>
        <begin position="2904"/>
        <end position="3070"/>
    </location>
</feature>
<dbReference type="Gene3D" id="1.10.287.2620">
    <property type="match status" value="1"/>
</dbReference>
<dbReference type="GO" id="GO:0008569">
    <property type="term" value="F:minus-end-directed microtubule motor activity"/>
    <property type="evidence" value="ECO:0007669"/>
    <property type="project" value="InterPro"/>
</dbReference>
<dbReference type="Pfam" id="PF12780">
    <property type="entry name" value="AAA_8"/>
    <property type="match status" value="1"/>
</dbReference>
<evidence type="ECO:0000256" key="4">
    <source>
        <dbReference type="ARBA" id="ARBA00011655"/>
    </source>
</evidence>
<dbReference type="SUPFAM" id="SSF52540">
    <property type="entry name" value="P-loop containing nucleoside triphosphate hydrolases"/>
    <property type="match status" value="4"/>
</dbReference>
<dbReference type="FunFam" id="1.10.8.1220:FF:000002">
    <property type="entry name" value="cytoplasmic dynein 1 heavy chain 1-like"/>
    <property type="match status" value="1"/>
</dbReference>
<dbReference type="GO" id="GO:0005874">
    <property type="term" value="C:microtubule"/>
    <property type="evidence" value="ECO:0007669"/>
    <property type="project" value="UniProtKB-KW"/>
</dbReference>
<dbReference type="Pfam" id="PF12781">
    <property type="entry name" value="AAA_9"/>
    <property type="match status" value="1"/>
</dbReference>
<feature type="coiled-coil region" evidence="18">
    <location>
        <begin position="3192"/>
        <end position="3230"/>
    </location>
</feature>
<keyword evidence="14" id="KW-0505">Motor protein</keyword>
<dbReference type="Pfam" id="PF17852">
    <property type="entry name" value="Dynein_AAA_lid"/>
    <property type="match status" value="1"/>
</dbReference>
<dbReference type="Pfam" id="PF12775">
    <property type="entry name" value="AAA_7"/>
    <property type="match status" value="1"/>
</dbReference>
<keyword evidence="13" id="KW-0969">Cilium</keyword>
<dbReference type="InterPro" id="IPR027417">
    <property type="entry name" value="P-loop_NTPase"/>
</dbReference>
<dbReference type="GO" id="GO:0060271">
    <property type="term" value="P:cilium assembly"/>
    <property type="evidence" value="ECO:0007669"/>
    <property type="project" value="UniProtKB-ARBA"/>
</dbReference>
<organism evidence="20 21">
    <name type="scientific">Rotaria sordida</name>
    <dbReference type="NCBI Taxonomy" id="392033"/>
    <lineage>
        <taxon>Eukaryota</taxon>
        <taxon>Metazoa</taxon>
        <taxon>Spiralia</taxon>
        <taxon>Gnathifera</taxon>
        <taxon>Rotifera</taxon>
        <taxon>Eurotatoria</taxon>
        <taxon>Bdelloidea</taxon>
        <taxon>Philodinida</taxon>
        <taxon>Philodinidae</taxon>
        <taxon>Rotaria</taxon>
    </lineage>
</organism>
<comment type="subcellular location">
    <subcellularLocation>
        <location evidence="2">Cell projection</location>
        <location evidence="2">Cilium membrane</location>
        <topology evidence="2">Peripheral membrane protein</topology>
        <orientation evidence="2">Cytoplasmic side</orientation>
    </subcellularLocation>
    <subcellularLocation>
        <location evidence="1">Cytoplasm</location>
        <location evidence="1">Cytoskeleton</location>
    </subcellularLocation>
</comment>
<dbReference type="GO" id="GO:0045505">
    <property type="term" value="F:dynein intermediate chain binding"/>
    <property type="evidence" value="ECO:0007669"/>
    <property type="project" value="InterPro"/>
</dbReference>
<dbReference type="Gene3D" id="1.20.1270.280">
    <property type="match status" value="1"/>
</dbReference>
<dbReference type="InterPro" id="IPR035699">
    <property type="entry name" value="AAA_6"/>
</dbReference>
<dbReference type="SMART" id="SM00382">
    <property type="entry name" value="AAA"/>
    <property type="match status" value="4"/>
</dbReference>
<dbReference type="InterPro" id="IPR026983">
    <property type="entry name" value="DHC"/>
</dbReference>
<evidence type="ECO:0000256" key="10">
    <source>
        <dbReference type="ARBA" id="ARBA00022840"/>
    </source>
</evidence>
<dbReference type="EMBL" id="CAJNOO010000061">
    <property type="protein sequence ID" value="CAF0778077.1"/>
    <property type="molecule type" value="Genomic_DNA"/>
</dbReference>